<keyword evidence="3" id="KW-0949">S-adenosyl-L-methionine</keyword>
<dbReference type="InterPro" id="IPR041698">
    <property type="entry name" value="Methyltransf_25"/>
</dbReference>
<keyword evidence="2 5" id="KW-0808">Transferase</keyword>
<dbReference type="GO" id="GO:0032259">
    <property type="term" value="P:methylation"/>
    <property type="evidence" value="ECO:0007669"/>
    <property type="project" value="UniProtKB-KW"/>
</dbReference>
<dbReference type="InterPro" id="IPR029063">
    <property type="entry name" value="SAM-dependent_MTases_sf"/>
</dbReference>
<evidence type="ECO:0000313" key="5">
    <source>
        <dbReference type="EMBL" id="MBB5835318.1"/>
    </source>
</evidence>
<evidence type="ECO:0000256" key="3">
    <source>
        <dbReference type="ARBA" id="ARBA00022691"/>
    </source>
</evidence>
<dbReference type="RefSeq" id="WP_184794986.1">
    <property type="nucleotide sequence ID" value="NZ_JACHMY010000001.1"/>
</dbReference>
<organism evidence="5 6">
    <name type="scientific">Kribbella italica</name>
    <dbReference type="NCBI Taxonomy" id="1540520"/>
    <lineage>
        <taxon>Bacteria</taxon>
        <taxon>Bacillati</taxon>
        <taxon>Actinomycetota</taxon>
        <taxon>Actinomycetes</taxon>
        <taxon>Propionibacteriales</taxon>
        <taxon>Kribbellaceae</taxon>
        <taxon>Kribbella</taxon>
    </lineage>
</organism>
<evidence type="ECO:0000313" key="6">
    <source>
        <dbReference type="Proteomes" id="UP000549971"/>
    </source>
</evidence>
<dbReference type="CDD" id="cd02440">
    <property type="entry name" value="AdoMet_MTases"/>
    <property type="match status" value="1"/>
</dbReference>
<proteinExistence type="predicted"/>
<dbReference type="Pfam" id="PF13649">
    <property type="entry name" value="Methyltransf_25"/>
    <property type="match status" value="1"/>
</dbReference>
<dbReference type="PANTHER" id="PTHR43464">
    <property type="entry name" value="METHYLTRANSFERASE"/>
    <property type="match status" value="1"/>
</dbReference>
<accession>A0A7W9J5L9</accession>
<dbReference type="EMBL" id="JACHMY010000001">
    <property type="protein sequence ID" value="MBB5835318.1"/>
    <property type="molecule type" value="Genomic_DNA"/>
</dbReference>
<dbReference type="AlphaFoldDB" id="A0A7W9J5L9"/>
<dbReference type="SUPFAM" id="SSF53335">
    <property type="entry name" value="S-adenosyl-L-methionine-dependent methyltransferases"/>
    <property type="match status" value="1"/>
</dbReference>
<protein>
    <submittedName>
        <fullName evidence="5">SAM-dependent methyltransferase</fullName>
    </submittedName>
</protein>
<dbReference type="Proteomes" id="UP000549971">
    <property type="component" value="Unassembled WGS sequence"/>
</dbReference>
<comment type="caution">
    <text evidence="5">The sequence shown here is derived from an EMBL/GenBank/DDBJ whole genome shotgun (WGS) entry which is preliminary data.</text>
</comment>
<name>A0A7W9J5L9_9ACTN</name>
<gene>
    <name evidence="5" type="ORF">HDA39_002052</name>
</gene>
<evidence type="ECO:0000259" key="4">
    <source>
        <dbReference type="Pfam" id="PF13649"/>
    </source>
</evidence>
<sequence length="215" mass="23473">MTTEQLPDEWWNTFYAERDQIWSGKPNAVLVGEVAGLTPGRALDLGCGEGADAIWLAQQGWAVTGVDISSVALGRAAEHAEDAGVGDRIEWQLHELGTSFPDGEFDLVSAQFLHSKTELDRDAILRRAAGAVARGGVLLIEGHMAFPSSEAQGEHEAHNPHPDVHFPTPDEVVEGLALTDGEWEILVSEVHDRAQVMRDGVPITRRDSTVKVRRR</sequence>
<feature type="domain" description="Methyltransferase" evidence="4">
    <location>
        <begin position="43"/>
        <end position="136"/>
    </location>
</feature>
<keyword evidence="1 5" id="KW-0489">Methyltransferase</keyword>
<reference evidence="5 6" key="1">
    <citation type="submission" date="2020-08" db="EMBL/GenBank/DDBJ databases">
        <title>Sequencing the genomes of 1000 actinobacteria strains.</title>
        <authorList>
            <person name="Klenk H.-P."/>
        </authorList>
    </citation>
    <scope>NUCLEOTIDE SEQUENCE [LARGE SCALE GENOMIC DNA]</scope>
    <source>
        <strain evidence="5 6">DSM 28967</strain>
    </source>
</reference>
<keyword evidence="6" id="KW-1185">Reference proteome</keyword>
<dbReference type="GO" id="GO:0008168">
    <property type="term" value="F:methyltransferase activity"/>
    <property type="evidence" value="ECO:0007669"/>
    <property type="project" value="UniProtKB-KW"/>
</dbReference>
<evidence type="ECO:0000256" key="1">
    <source>
        <dbReference type="ARBA" id="ARBA00022603"/>
    </source>
</evidence>
<dbReference type="PANTHER" id="PTHR43464:SF19">
    <property type="entry name" value="UBIQUINONE BIOSYNTHESIS O-METHYLTRANSFERASE, MITOCHONDRIAL"/>
    <property type="match status" value="1"/>
</dbReference>
<dbReference type="Gene3D" id="3.40.50.150">
    <property type="entry name" value="Vaccinia Virus protein VP39"/>
    <property type="match status" value="1"/>
</dbReference>
<evidence type="ECO:0000256" key="2">
    <source>
        <dbReference type="ARBA" id="ARBA00022679"/>
    </source>
</evidence>